<protein>
    <submittedName>
        <fullName evidence="2">Uncharacterized protein</fullName>
    </submittedName>
</protein>
<evidence type="ECO:0000313" key="3">
    <source>
        <dbReference type="Proteomes" id="UP000488295"/>
    </source>
</evidence>
<organism evidence="2 3">
    <name type="scientific">Lactobacillus johnsonii</name>
    <dbReference type="NCBI Taxonomy" id="33959"/>
    <lineage>
        <taxon>Bacteria</taxon>
        <taxon>Bacillati</taxon>
        <taxon>Bacillota</taxon>
        <taxon>Bacilli</taxon>
        <taxon>Lactobacillales</taxon>
        <taxon>Lactobacillaceae</taxon>
        <taxon>Lactobacillus</taxon>
    </lineage>
</organism>
<sequence>MSYYSDLKAKAEAGNKDAKKKLEDLRIYQKEYQRKYRQKRQAKAEAGDKDAIAAIEKSKISNRKSVKAYWARIKTKAEAGDKDAIEKLANFQTISRYANVKNTISNLNSLSELKKISEAIADKRKVLLKNNDK</sequence>
<accession>A0A9X4XAH4</accession>
<dbReference type="RefSeq" id="WP_155692759.1">
    <property type="nucleotide sequence ID" value="NZ_WKKC01000021.1"/>
</dbReference>
<dbReference type="Proteomes" id="UP000488295">
    <property type="component" value="Unassembled WGS sequence"/>
</dbReference>
<gene>
    <name evidence="2" type="ORF">GJU95_07355</name>
</gene>
<dbReference type="AlphaFoldDB" id="A0A9X4XAH4"/>
<evidence type="ECO:0000256" key="1">
    <source>
        <dbReference type="SAM" id="Coils"/>
    </source>
</evidence>
<reference evidence="2 3" key="1">
    <citation type="submission" date="2019-11" db="EMBL/GenBank/DDBJ databases">
        <title>Gastrointestinal microbiota of Peromyscus leucopus.</title>
        <authorList>
            <person name="Milovic A."/>
            <person name="Bassam K."/>
            <person name="Barbour A.G."/>
        </authorList>
    </citation>
    <scope>NUCLEOTIDE SEQUENCE [LARGE SCALE GENOMIC DNA]</scope>
    <source>
        <strain evidence="2 3">LL8</strain>
    </source>
</reference>
<proteinExistence type="predicted"/>
<name>A0A9X4XAH4_LACJH</name>
<feature type="coiled-coil region" evidence="1">
    <location>
        <begin position="15"/>
        <end position="45"/>
    </location>
</feature>
<comment type="caution">
    <text evidence="2">The sequence shown here is derived from an EMBL/GenBank/DDBJ whole genome shotgun (WGS) entry which is preliminary data.</text>
</comment>
<evidence type="ECO:0000313" key="2">
    <source>
        <dbReference type="EMBL" id="MTE03583.1"/>
    </source>
</evidence>
<keyword evidence="1" id="KW-0175">Coiled coil</keyword>
<dbReference type="EMBL" id="WKKC01000021">
    <property type="protein sequence ID" value="MTE03583.1"/>
    <property type="molecule type" value="Genomic_DNA"/>
</dbReference>